<dbReference type="GO" id="GO:0005524">
    <property type="term" value="F:ATP binding"/>
    <property type="evidence" value="ECO:0007669"/>
    <property type="project" value="UniProtKB-KW"/>
</dbReference>
<feature type="region of interest" description="Disordered" evidence="10">
    <location>
        <begin position="90"/>
        <end position="110"/>
    </location>
</feature>
<keyword evidence="2" id="KW-0479">Metal-binding</keyword>
<feature type="compositionally biased region" description="Basic and acidic residues" evidence="10">
    <location>
        <begin position="1"/>
        <end position="11"/>
    </location>
</feature>
<feature type="compositionally biased region" description="Basic and acidic residues" evidence="10">
    <location>
        <begin position="548"/>
        <end position="557"/>
    </location>
</feature>
<feature type="region of interest" description="Disordered" evidence="10">
    <location>
        <begin position="378"/>
        <end position="475"/>
    </location>
</feature>
<dbReference type="GO" id="GO:0016787">
    <property type="term" value="F:hydrolase activity"/>
    <property type="evidence" value="ECO:0007669"/>
    <property type="project" value="UniProtKB-KW"/>
</dbReference>
<dbReference type="SUPFAM" id="SSF57850">
    <property type="entry name" value="RING/U-box"/>
    <property type="match status" value="1"/>
</dbReference>
<accession>A0A803MNQ7</accession>
<dbReference type="Gene3D" id="3.40.50.300">
    <property type="entry name" value="P-loop containing nucleotide triphosphate hydrolases"/>
    <property type="match status" value="1"/>
</dbReference>
<name>A0A803MNQ7_CHEQI</name>
<evidence type="ECO:0000256" key="4">
    <source>
        <dbReference type="ARBA" id="ARBA00022771"/>
    </source>
</evidence>
<dbReference type="InterPro" id="IPR014001">
    <property type="entry name" value="Helicase_ATP-bd"/>
</dbReference>
<evidence type="ECO:0000256" key="2">
    <source>
        <dbReference type="ARBA" id="ARBA00022723"/>
    </source>
</evidence>
<dbReference type="SUPFAM" id="SSF52540">
    <property type="entry name" value="P-loop containing nucleoside triphosphate hydrolases"/>
    <property type="match status" value="2"/>
</dbReference>
<evidence type="ECO:0000259" key="13">
    <source>
        <dbReference type="PROSITE" id="PS51194"/>
    </source>
</evidence>
<evidence type="ECO:0000256" key="1">
    <source>
        <dbReference type="ARBA" id="ARBA00008438"/>
    </source>
</evidence>
<feature type="compositionally biased region" description="Basic and acidic residues" evidence="10">
    <location>
        <begin position="414"/>
        <end position="426"/>
    </location>
</feature>
<dbReference type="InterPro" id="IPR001841">
    <property type="entry name" value="Znf_RING"/>
</dbReference>
<dbReference type="InterPro" id="IPR027417">
    <property type="entry name" value="P-loop_NTPase"/>
</dbReference>
<organism evidence="14 15">
    <name type="scientific">Chenopodium quinoa</name>
    <name type="common">Quinoa</name>
    <dbReference type="NCBI Taxonomy" id="63459"/>
    <lineage>
        <taxon>Eukaryota</taxon>
        <taxon>Viridiplantae</taxon>
        <taxon>Streptophyta</taxon>
        <taxon>Embryophyta</taxon>
        <taxon>Tracheophyta</taxon>
        <taxon>Spermatophyta</taxon>
        <taxon>Magnoliopsida</taxon>
        <taxon>eudicotyledons</taxon>
        <taxon>Gunneridae</taxon>
        <taxon>Pentapetalae</taxon>
        <taxon>Caryophyllales</taxon>
        <taxon>Chenopodiaceae</taxon>
        <taxon>Chenopodioideae</taxon>
        <taxon>Atripliceae</taxon>
        <taxon>Chenopodium</taxon>
    </lineage>
</organism>
<dbReference type="EnsemblPlants" id="AUR62032908-RA">
    <property type="protein sequence ID" value="AUR62032908-RA:cds"/>
    <property type="gene ID" value="AUR62032908"/>
</dbReference>
<feature type="compositionally biased region" description="Polar residues" evidence="10">
    <location>
        <begin position="146"/>
        <end position="163"/>
    </location>
</feature>
<dbReference type="Gramene" id="AUR62032908-RA">
    <property type="protein sequence ID" value="AUR62032908-RA:cds"/>
    <property type="gene ID" value="AUR62032908"/>
</dbReference>
<dbReference type="Pfam" id="PF00176">
    <property type="entry name" value="SNF2-rel_dom"/>
    <property type="match status" value="1"/>
</dbReference>
<dbReference type="GO" id="GO:0005634">
    <property type="term" value="C:nucleus"/>
    <property type="evidence" value="ECO:0007669"/>
    <property type="project" value="TreeGrafter"/>
</dbReference>
<feature type="region of interest" description="Disordered" evidence="10">
    <location>
        <begin position="1"/>
        <end position="27"/>
    </location>
</feature>
<evidence type="ECO:0008006" key="16">
    <source>
        <dbReference type="Google" id="ProtNLM"/>
    </source>
</evidence>
<keyword evidence="3" id="KW-0547">Nucleotide-binding</keyword>
<proteinExistence type="inferred from homology"/>
<dbReference type="InterPro" id="IPR038718">
    <property type="entry name" value="SNF2-like_sf"/>
</dbReference>
<keyword evidence="15" id="KW-1185">Reference proteome</keyword>
<evidence type="ECO:0000313" key="15">
    <source>
        <dbReference type="Proteomes" id="UP000596660"/>
    </source>
</evidence>
<feature type="compositionally biased region" description="Basic and acidic residues" evidence="10">
    <location>
        <begin position="177"/>
        <end position="200"/>
    </location>
</feature>
<evidence type="ECO:0000256" key="7">
    <source>
        <dbReference type="ARBA" id="ARBA00022833"/>
    </source>
</evidence>
<feature type="region of interest" description="Disordered" evidence="10">
    <location>
        <begin position="122"/>
        <end position="200"/>
    </location>
</feature>
<feature type="region of interest" description="Disordered" evidence="10">
    <location>
        <begin position="537"/>
        <end position="584"/>
    </location>
</feature>
<dbReference type="GO" id="GO:0004386">
    <property type="term" value="F:helicase activity"/>
    <property type="evidence" value="ECO:0007669"/>
    <property type="project" value="UniProtKB-KW"/>
</dbReference>
<feature type="domain" description="Helicase ATP-binding" evidence="12">
    <location>
        <begin position="475"/>
        <end position="655"/>
    </location>
</feature>
<dbReference type="PROSITE" id="PS00518">
    <property type="entry name" value="ZF_RING_1"/>
    <property type="match status" value="1"/>
</dbReference>
<reference evidence="14" key="2">
    <citation type="submission" date="2021-03" db="UniProtKB">
        <authorList>
            <consortium name="EnsemblPlants"/>
        </authorList>
    </citation>
    <scope>IDENTIFICATION</scope>
</reference>
<evidence type="ECO:0000256" key="9">
    <source>
        <dbReference type="PROSITE-ProRule" id="PRU00175"/>
    </source>
</evidence>
<dbReference type="Gene3D" id="3.30.40.10">
    <property type="entry name" value="Zinc/RING finger domain, C3HC4 (zinc finger)"/>
    <property type="match status" value="1"/>
</dbReference>
<dbReference type="Gene3D" id="3.40.50.10810">
    <property type="entry name" value="Tandem AAA-ATPase domain"/>
    <property type="match status" value="3"/>
</dbReference>
<dbReference type="Pfam" id="PF00271">
    <property type="entry name" value="Helicase_C"/>
    <property type="match status" value="1"/>
</dbReference>
<dbReference type="GO" id="GO:0008094">
    <property type="term" value="F:ATP-dependent activity, acting on DNA"/>
    <property type="evidence" value="ECO:0007669"/>
    <property type="project" value="TreeGrafter"/>
</dbReference>
<dbReference type="OMA" id="YSQFSQY"/>
<keyword evidence="7" id="KW-0862">Zinc</keyword>
<feature type="compositionally biased region" description="Polar residues" evidence="10">
    <location>
        <begin position="378"/>
        <end position="391"/>
    </location>
</feature>
<dbReference type="CDD" id="cd18793">
    <property type="entry name" value="SF2_C_SNF"/>
    <property type="match status" value="1"/>
</dbReference>
<keyword evidence="5" id="KW-0378">Hydrolase</keyword>
<sequence>MAMEGGNKEEGENFNGGMSDDGGNPRGIVESTRRFYSLFSQWILGSTFRQLADLVKSSSSSTSYYNLSEEQGNQSQIFLDRMETIDITSSGSDIDLSSDDDDTVELPQSEFLYSSSKRVLPSWTREKGPPKASSSRGTYPRAGNYQGESTPSTSYGTSSQAPNSRIGVGNESSSQPRKNDEMSSRNKPSYARDADHEQHLNKRVLPPYLQLSGSRTNQSNSWDNLGNSRGYFSRGSADDAFMYDNNHPRILPHTLARGRPGSSLDHTSSSDPYQNVGFGEDRGLGDERIIYQAALLVLFLTPCHFFVEMGQSTTEVDIPPGLLTVPLLRHQKIALAWMVEKELRTMHCVGGILADDQGLGKTISTIALILKQWPSQLKSQSDKPNNINTEALNLDDDDDDNVGSKTVDPNVGKSKLEEDSNDKPETLDLDGDDDDVNGSATTETVNKMENIDGTKSNSGASSSHQSIPKKRPPAGTLIVCPATVLRQWARELQEKVAKKVNISVLVYHGGTRTKDPATLAKHDVVLTTYSIVSNEVPKQSVVDEDDGEQKPGDRHGLSSDFTGTKKRKHSSTASKKGKKGKKVADGSLCSQAGALARVNWFRVVLDEAQTIKNHRTLAARACCGLRAKRRWCLSGTPIQNSIDEMYSYFKFLRHEIYSNYKEFYEKIKNPISRDPNIGYKKLQAVLRTLLLRRTKETLLDGEPIISLPPKFIKMKAVTFTAEERSFYAQLEAESRSQFKAYAAAGTVNQNYANILLMILRLRQACDHPLLVKGFNSDSGKRTNLQKAKKLPTHVLMGLLDHLEAASAICLICTDPAEDAVVTICGHVFCYQCVADYLNGDDNLCPARKCKQQLSDDVLFSEATLISCVSGDDGNILTDNGSSKTLSILSNEYSSSKIKAALEILFSHCELNSKCIEVDELGETSKENSVSAQVRTEKMESSSSQVRTEKMEGSSSQGPIKTIVFSQWTRMLDLFEYSLNLYCLQYRRLDGSMSLAARDRAVREFNSDPEALLPMLLESFGCGSLMRNSMVTVMLMSLKAGNLGLNMVAACHVILLDLWWNPSTEDQAIDRAHRIGQTRPVTVSRITIKDTVEDRILALQEEKRKIVASAFGEDHVSGSGARLTIDDLKYIFLGSRGI</sequence>
<dbReference type="InterPro" id="IPR050628">
    <property type="entry name" value="SNF2_RAD54_helicase_TF"/>
</dbReference>
<dbReference type="AlphaFoldDB" id="A0A803MNQ7"/>
<evidence type="ECO:0000259" key="12">
    <source>
        <dbReference type="PROSITE" id="PS51192"/>
    </source>
</evidence>
<reference evidence="14" key="1">
    <citation type="journal article" date="2017" name="Nature">
        <title>The genome of Chenopodium quinoa.</title>
        <authorList>
            <person name="Jarvis D.E."/>
            <person name="Ho Y.S."/>
            <person name="Lightfoot D.J."/>
            <person name="Schmoeckel S.M."/>
            <person name="Li B."/>
            <person name="Borm T.J.A."/>
            <person name="Ohyanagi H."/>
            <person name="Mineta K."/>
            <person name="Michell C.T."/>
            <person name="Saber N."/>
            <person name="Kharbatia N.M."/>
            <person name="Rupper R.R."/>
            <person name="Sharp A.R."/>
            <person name="Dally N."/>
            <person name="Boughton B.A."/>
            <person name="Woo Y.H."/>
            <person name="Gao G."/>
            <person name="Schijlen E.G.W.M."/>
            <person name="Guo X."/>
            <person name="Momin A.A."/>
            <person name="Negrao S."/>
            <person name="Al-Babili S."/>
            <person name="Gehring C."/>
            <person name="Roessner U."/>
            <person name="Jung C."/>
            <person name="Murphy K."/>
            <person name="Arold S.T."/>
            <person name="Gojobori T."/>
            <person name="van der Linden C.G."/>
            <person name="van Loo E.N."/>
            <person name="Jellen E.N."/>
            <person name="Maughan P.J."/>
            <person name="Tester M."/>
        </authorList>
    </citation>
    <scope>NUCLEOTIDE SEQUENCE [LARGE SCALE GENOMIC DNA]</scope>
    <source>
        <strain evidence="14">cv. PI 614886</strain>
    </source>
</reference>
<dbReference type="Pfam" id="PF13923">
    <property type="entry name" value="zf-C3HC4_2"/>
    <property type="match status" value="1"/>
</dbReference>
<protein>
    <recommendedName>
        <fullName evidence="16">Helicase-like transcription factor CHR28</fullName>
    </recommendedName>
</protein>
<feature type="compositionally biased region" description="Basic residues" evidence="10">
    <location>
        <begin position="564"/>
        <end position="581"/>
    </location>
</feature>
<dbReference type="PANTHER" id="PTHR45626:SF24">
    <property type="entry name" value="HELICASE-LIKE TRANSCRIPTION FACTOR CHR28-RELATED"/>
    <property type="match status" value="1"/>
</dbReference>
<evidence type="ECO:0000256" key="10">
    <source>
        <dbReference type="SAM" id="MobiDB-lite"/>
    </source>
</evidence>
<feature type="region of interest" description="Disordered" evidence="10">
    <location>
        <begin position="926"/>
        <end position="953"/>
    </location>
</feature>
<dbReference type="PANTHER" id="PTHR45626">
    <property type="entry name" value="TRANSCRIPTION TERMINATION FACTOR 2-RELATED"/>
    <property type="match status" value="1"/>
</dbReference>
<dbReference type="Proteomes" id="UP000596660">
    <property type="component" value="Unplaced"/>
</dbReference>
<dbReference type="InterPro" id="IPR000330">
    <property type="entry name" value="SNF2_N"/>
</dbReference>
<feature type="compositionally biased region" description="Polar residues" evidence="10">
    <location>
        <begin position="438"/>
        <end position="466"/>
    </location>
</feature>
<dbReference type="PROSITE" id="PS51194">
    <property type="entry name" value="HELICASE_CTER"/>
    <property type="match status" value="1"/>
</dbReference>
<feature type="domain" description="RING-type" evidence="11">
    <location>
        <begin position="809"/>
        <end position="848"/>
    </location>
</feature>
<dbReference type="CDD" id="cd18008">
    <property type="entry name" value="DEXDc_SHPRH-like"/>
    <property type="match status" value="1"/>
</dbReference>
<keyword evidence="8" id="KW-0067">ATP-binding</keyword>
<evidence type="ECO:0000256" key="3">
    <source>
        <dbReference type="ARBA" id="ARBA00022741"/>
    </source>
</evidence>
<keyword evidence="4 9" id="KW-0863">Zinc-finger</keyword>
<dbReference type="GO" id="GO:0006281">
    <property type="term" value="P:DNA repair"/>
    <property type="evidence" value="ECO:0007669"/>
    <property type="project" value="TreeGrafter"/>
</dbReference>
<feature type="compositionally biased region" description="Acidic residues" evidence="10">
    <location>
        <begin position="427"/>
        <end position="436"/>
    </location>
</feature>
<evidence type="ECO:0000313" key="14">
    <source>
        <dbReference type="EnsemblPlants" id="AUR62032908-RA:cds"/>
    </source>
</evidence>
<dbReference type="PROSITE" id="PS50089">
    <property type="entry name" value="ZF_RING_2"/>
    <property type="match status" value="1"/>
</dbReference>
<evidence type="ECO:0000256" key="6">
    <source>
        <dbReference type="ARBA" id="ARBA00022806"/>
    </source>
</evidence>
<evidence type="ECO:0000259" key="11">
    <source>
        <dbReference type="PROSITE" id="PS50089"/>
    </source>
</evidence>
<dbReference type="InterPro" id="IPR013083">
    <property type="entry name" value="Znf_RING/FYVE/PHD"/>
</dbReference>
<feature type="domain" description="Helicase C-terminal" evidence="13">
    <location>
        <begin position="937"/>
        <end position="1128"/>
    </location>
</feature>
<dbReference type="GO" id="GO:0008270">
    <property type="term" value="F:zinc ion binding"/>
    <property type="evidence" value="ECO:0007669"/>
    <property type="project" value="UniProtKB-KW"/>
</dbReference>
<feature type="compositionally biased region" description="Polar residues" evidence="10">
    <location>
        <begin position="264"/>
        <end position="273"/>
    </location>
</feature>
<comment type="similarity">
    <text evidence="1">Belongs to the SNF2/RAD54 helicase family. RAD16 subfamily.</text>
</comment>
<dbReference type="PROSITE" id="PS51192">
    <property type="entry name" value="HELICASE_ATP_BIND_1"/>
    <property type="match status" value="1"/>
</dbReference>
<evidence type="ECO:0000256" key="5">
    <source>
        <dbReference type="ARBA" id="ARBA00022801"/>
    </source>
</evidence>
<dbReference type="InterPro" id="IPR001650">
    <property type="entry name" value="Helicase_C-like"/>
</dbReference>
<feature type="region of interest" description="Disordered" evidence="10">
    <location>
        <begin position="256"/>
        <end position="275"/>
    </location>
</feature>
<dbReference type="SMART" id="SM00487">
    <property type="entry name" value="DEXDc"/>
    <property type="match status" value="1"/>
</dbReference>
<dbReference type="InterPro" id="IPR049730">
    <property type="entry name" value="SNF2/RAD54-like_C"/>
</dbReference>
<evidence type="ECO:0000256" key="8">
    <source>
        <dbReference type="ARBA" id="ARBA00022840"/>
    </source>
</evidence>
<keyword evidence="6" id="KW-0347">Helicase</keyword>
<dbReference type="InterPro" id="IPR017907">
    <property type="entry name" value="Znf_RING_CS"/>
</dbReference>
<dbReference type="SMART" id="SM00490">
    <property type="entry name" value="HELICc"/>
    <property type="match status" value="1"/>
</dbReference>